<protein>
    <submittedName>
        <fullName evidence="1">Uncharacterized protein</fullName>
    </submittedName>
</protein>
<sequence>MRPSTLLPKFIGTGFEERVRRRSRSTKGRIEVGHDSTSYGAVGTARSGCKHAGARDVTRELVYRRVNASHHTNLQSLDSAHWLAKEALFIH</sequence>
<keyword evidence="2" id="KW-1185">Reference proteome</keyword>
<dbReference type="Proteomes" id="UP000828390">
    <property type="component" value="Unassembled WGS sequence"/>
</dbReference>
<dbReference type="EMBL" id="JAIWYP010000014">
    <property type="protein sequence ID" value="KAH3711213.1"/>
    <property type="molecule type" value="Genomic_DNA"/>
</dbReference>
<gene>
    <name evidence="1" type="ORF">DPMN_070715</name>
</gene>
<evidence type="ECO:0000313" key="2">
    <source>
        <dbReference type="Proteomes" id="UP000828390"/>
    </source>
</evidence>
<proteinExistence type="predicted"/>
<accession>A0A9D4BX90</accession>
<reference evidence="1" key="2">
    <citation type="submission" date="2020-11" db="EMBL/GenBank/DDBJ databases">
        <authorList>
            <person name="McCartney M.A."/>
            <person name="Auch B."/>
            <person name="Kono T."/>
            <person name="Mallez S."/>
            <person name="Becker A."/>
            <person name="Gohl D.M."/>
            <person name="Silverstein K.A.T."/>
            <person name="Koren S."/>
            <person name="Bechman K.B."/>
            <person name="Herman A."/>
            <person name="Abrahante J.E."/>
            <person name="Garbe J."/>
        </authorList>
    </citation>
    <scope>NUCLEOTIDE SEQUENCE</scope>
    <source>
        <strain evidence="1">Duluth1</strain>
        <tissue evidence="1">Whole animal</tissue>
    </source>
</reference>
<reference evidence="1" key="1">
    <citation type="journal article" date="2019" name="bioRxiv">
        <title>The Genome of the Zebra Mussel, Dreissena polymorpha: A Resource for Invasive Species Research.</title>
        <authorList>
            <person name="McCartney M.A."/>
            <person name="Auch B."/>
            <person name="Kono T."/>
            <person name="Mallez S."/>
            <person name="Zhang Y."/>
            <person name="Obille A."/>
            <person name="Becker A."/>
            <person name="Abrahante J.E."/>
            <person name="Garbe J."/>
            <person name="Badalamenti J.P."/>
            <person name="Herman A."/>
            <person name="Mangelson H."/>
            <person name="Liachko I."/>
            <person name="Sullivan S."/>
            <person name="Sone E.D."/>
            <person name="Koren S."/>
            <person name="Silverstein K.A.T."/>
            <person name="Beckman K.B."/>
            <person name="Gohl D.M."/>
        </authorList>
    </citation>
    <scope>NUCLEOTIDE SEQUENCE</scope>
    <source>
        <strain evidence="1">Duluth1</strain>
        <tissue evidence="1">Whole animal</tissue>
    </source>
</reference>
<evidence type="ECO:0000313" key="1">
    <source>
        <dbReference type="EMBL" id="KAH3711213.1"/>
    </source>
</evidence>
<dbReference type="AlphaFoldDB" id="A0A9D4BX90"/>
<organism evidence="1 2">
    <name type="scientific">Dreissena polymorpha</name>
    <name type="common">Zebra mussel</name>
    <name type="synonym">Mytilus polymorpha</name>
    <dbReference type="NCBI Taxonomy" id="45954"/>
    <lineage>
        <taxon>Eukaryota</taxon>
        <taxon>Metazoa</taxon>
        <taxon>Spiralia</taxon>
        <taxon>Lophotrochozoa</taxon>
        <taxon>Mollusca</taxon>
        <taxon>Bivalvia</taxon>
        <taxon>Autobranchia</taxon>
        <taxon>Heteroconchia</taxon>
        <taxon>Euheterodonta</taxon>
        <taxon>Imparidentia</taxon>
        <taxon>Neoheterodontei</taxon>
        <taxon>Myida</taxon>
        <taxon>Dreissenoidea</taxon>
        <taxon>Dreissenidae</taxon>
        <taxon>Dreissena</taxon>
    </lineage>
</organism>
<comment type="caution">
    <text evidence="1">The sequence shown here is derived from an EMBL/GenBank/DDBJ whole genome shotgun (WGS) entry which is preliminary data.</text>
</comment>
<name>A0A9D4BX90_DREPO</name>